<comment type="caution">
    <text evidence="13">The sequence shown here is derived from an EMBL/GenBank/DDBJ whole genome shotgun (WGS) entry which is preliminary data.</text>
</comment>
<comment type="cofactor">
    <cofactor evidence="11">
        <name>Zn(2+)</name>
        <dbReference type="ChEBI" id="CHEBI:29105"/>
    </cofactor>
    <text evidence="11">Binds 1 zinc ion per subunit.</text>
</comment>
<dbReference type="Gene3D" id="3.30.930.10">
    <property type="entry name" value="Bira Bifunctional Protein, Domain 2"/>
    <property type="match status" value="1"/>
</dbReference>
<dbReference type="SMART" id="SM00863">
    <property type="entry name" value="tRNA_SAD"/>
    <property type="match status" value="1"/>
</dbReference>
<dbReference type="Gene3D" id="2.40.30.130">
    <property type="match status" value="1"/>
</dbReference>
<dbReference type="InterPro" id="IPR009000">
    <property type="entry name" value="Transl_B-barrel_sf"/>
</dbReference>
<dbReference type="HAMAP" id="MF_00036_B">
    <property type="entry name" value="Ala_tRNA_synth_B"/>
    <property type="match status" value="1"/>
</dbReference>
<feature type="domain" description="Alanyl-transfer RNA synthetases family profile" evidence="12">
    <location>
        <begin position="1"/>
        <end position="725"/>
    </location>
</feature>
<dbReference type="RefSeq" id="WP_215790487.1">
    <property type="nucleotide sequence ID" value="NZ_JAHKKG010000007.1"/>
</dbReference>
<evidence type="ECO:0000256" key="11">
    <source>
        <dbReference type="HAMAP-Rule" id="MF_00036"/>
    </source>
</evidence>
<keyword evidence="3 11" id="KW-0436">Ligase</keyword>
<dbReference type="InterPro" id="IPR018163">
    <property type="entry name" value="Thr/Ala-tRNA-synth_IIc_edit"/>
</dbReference>
<evidence type="ECO:0000256" key="1">
    <source>
        <dbReference type="ARBA" id="ARBA00008226"/>
    </source>
</evidence>
<gene>
    <name evidence="11 13" type="primary">alaS</name>
    <name evidence="13" type="ORF">KOI35_24730</name>
</gene>
<dbReference type="Gene3D" id="3.30.980.10">
    <property type="entry name" value="Threonyl-trna Synthetase, Chain A, domain 2"/>
    <property type="match status" value="1"/>
</dbReference>
<dbReference type="Gene3D" id="3.30.54.20">
    <property type="match status" value="1"/>
</dbReference>
<dbReference type="NCBIfam" id="TIGR00344">
    <property type="entry name" value="alaS"/>
    <property type="match status" value="1"/>
</dbReference>
<evidence type="ECO:0000256" key="9">
    <source>
        <dbReference type="ARBA" id="ARBA00024779"/>
    </source>
</evidence>
<evidence type="ECO:0000256" key="6">
    <source>
        <dbReference type="ARBA" id="ARBA00022884"/>
    </source>
</evidence>
<organism evidence="13 14">
    <name type="scientific">Paractinoplanes bogorensis</name>
    <dbReference type="NCBI Taxonomy" id="1610840"/>
    <lineage>
        <taxon>Bacteria</taxon>
        <taxon>Bacillati</taxon>
        <taxon>Actinomycetota</taxon>
        <taxon>Actinomycetes</taxon>
        <taxon>Micromonosporales</taxon>
        <taxon>Micromonosporaceae</taxon>
        <taxon>Paractinoplanes</taxon>
    </lineage>
</organism>
<evidence type="ECO:0000256" key="8">
    <source>
        <dbReference type="ARBA" id="ARBA00023146"/>
    </source>
</evidence>
<feature type="binding site" evidence="11">
    <location>
        <position position="686"/>
    </location>
    <ligand>
        <name>Zn(2+)</name>
        <dbReference type="ChEBI" id="CHEBI:29105"/>
    </ligand>
</feature>
<comment type="catalytic activity">
    <reaction evidence="10 11">
        <text>tRNA(Ala) + L-alanine + ATP = L-alanyl-tRNA(Ala) + AMP + diphosphate</text>
        <dbReference type="Rhea" id="RHEA:12540"/>
        <dbReference type="Rhea" id="RHEA-COMP:9657"/>
        <dbReference type="Rhea" id="RHEA-COMP:9923"/>
        <dbReference type="ChEBI" id="CHEBI:30616"/>
        <dbReference type="ChEBI" id="CHEBI:33019"/>
        <dbReference type="ChEBI" id="CHEBI:57972"/>
        <dbReference type="ChEBI" id="CHEBI:78442"/>
        <dbReference type="ChEBI" id="CHEBI:78497"/>
        <dbReference type="ChEBI" id="CHEBI:456215"/>
        <dbReference type="EC" id="6.1.1.7"/>
    </reaction>
</comment>
<keyword evidence="5 11" id="KW-0067">ATP-binding</keyword>
<keyword evidence="7 11" id="KW-0648">Protein biosynthesis</keyword>
<keyword evidence="8 11" id="KW-0030">Aminoacyl-tRNA synthetase</keyword>
<dbReference type="SUPFAM" id="SSF55681">
    <property type="entry name" value="Class II aaRS and biotin synthetases"/>
    <property type="match status" value="1"/>
</dbReference>
<dbReference type="SUPFAM" id="SSF50447">
    <property type="entry name" value="Translation proteins"/>
    <property type="match status" value="1"/>
</dbReference>
<dbReference type="Gene3D" id="3.10.310.40">
    <property type="match status" value="1"/>
</dbReference>
<dbReference type="EMBL" id="JAHKKG010000007">
    <property type="protein sequence ID" value="MBU2666719.1"/>
    <property type="molecule type" value="Genomic_DNA"/>
</dbReference>
<dbReference type="InterPro" id="IPR045864">
    <property type="entry name" value="aa-tRNA-synth_II/BPL/LPL"/>
</dbReference>
<keyword evidence="11" id="KW-0862">Zinc</keyword>
<accession>A0ABS5YTD5</accession>
<keyword evidence="2 11" id="KW-0820">tRNA-binding</keyword>
<dbReference type="InterPro" id="IPR050058">
    <property type="entry name" value="Ala-tRNA_ligase"/>
</dbReference>
<keyword evidence="11" id="KW-0963">Cytoplasm</keyword>
<dbReference type="InterPro" id="IPR018164">
    <property type="entry name" value="Ala-tRNA-synth_IIc_N"/>
</dbReference>
<comment type="subcellular location">
    <subcellularLocation>
        <location evidence="11">Cytoplasm</location>
    </subcellularLocation>
</comment>
<keyword evidence="14" id="KW-1185">Reference proteome</keyword>
<dbReference type="CDD" id="cd00673">
    <property type="entry name" value="AlaRS_core"/>
    <property type="match status" value="1"/>
</dbReference>
<dbReference type="InterPro" id="IPR003156">
    <property type="entry name" value="DHHA1_dom"/>
</dbReference>
<evidence type="ECO:0000313" key="14">
    <source>
        <dbReference type="Proteomes" id="UP001519654"/>
    </source>
</evidence>
<dbReference type="SUPFAM" id="SSF55186">
    <property type="entry name" value="ThrRS/AlaRS common domain"/>
    <property type="match status" value="1"/>
</dbReference>
<keyword evidence="4 11" id="KW-0547">Nucleotide-binding</keyword>
<feature type="binding site" evidence="11">
    <location>
        <position position="682"/>
    </location>
    <ligand>
        <name>Zn(2+)</name>
        <dbReference type="ChEBI" id="CHEBI:29105"/>
    </ligand>
</feature>
<keyword evidence="6 11" id="KW-0694">RNA-binding</keyword>
<dbReference type="Pfam" id="PF07973">
    <property type="entry name" value="tRNA_SAD"/>
    <property type="match status" value="1"/>
</dbReference>
<dbReference type="PRINTS" id="PR00980">
    <property type="entry name" value="TRNASYNTHALA"/>
</dbReference>
<comment type="domain">
    <text evidence="11">Consists of three domains; the N-terminal catalytic domain, the editing domain and the C-terminal C-Ala domain. The editing domain removes incorrectly charged amino acids, while the C-Ala domain, along with tRNA(Ala), serves as a bridge to cooperatively bring together the editing and aminoacylation centers thus stimulating deacylation of misacylated tRNAs.</text>
</comment>
<evidence type="ECO:0000256" key="10">
    <source>
        <dbReference type="ARBA" id="ARBA00048300"/>
    </source>
</evidence>
<dbReference type="InterPro" id="IPR023033">
    <property type="entry name" value="Ala_tRNA_ligase_euk/bac"/>
</dbReference>
<dbReference type="InterPro" id="IPR012947">
    <property type="entry name" value="tRNA_SAD"/>
</dbReference>
<feature type="binding site" evidence="11">
    <location>
        <position position="580"/>
    </location>
    <ligand>
        <name>Zn(2+)</name>
        <dbReference type="ChEBI" id="CHEBI:29105"/>
    </ligand>
</feature>
<name>A0ABS5YTD5_9ACTN</name>
<dbReference type="SUPFAM" id="SSF101353">
    <property type="entry name" value="Putative anticodon-binding domain of alanyl-tRNA synthetase (AlaRS)"/>
    <property type="match status" value="1"/>
</dbReference>
<evidence type="ECO:0000256" key="7">
    <source>
        <dbReference type="ARBA" id="ARBA00022917"/>
    </source>
</evidence>
<dbReference type="EC" id="6.1.1.7" evidence="11"/>
<dbReference type="PANTHER" id="PTHR11777:SF9">
    <property type="entry name" value="ALANINE--TRNA LIGASE, CYTOPLASMIC"/>
    <property type="match status" value="1"/>
</dbReference>
<evidence type="ECO:0000256" key="2">
    <source>
        <dbReference type="ARBA" id="ARBA00022555"/>
    </source>
</evidence>
<feature type="binding site" evidence="11">
    <location>
        <position position="584"/>
    </location>
    <ligand>
        <name>Zn(2+)</name>
        <dbReference type="ChEBI" id="CHEBI:29105"/>
    </ligand>
</feature>
<protein>
    <recommendedName>
        <fullName evidence="11">Alanine--tRNA ligase</fullName>
        <ecNumber evidence="11">6.1.1.7</ecNumber>
    </recommendedName>
    <alternativeName>
        <fullName evidence="11">Alanyl-tRNA synthetase</fullName>
        <shortName evidence="11">AlaRS</shortName>
    </alternativeName>
</protein>
<dbReference type="PROSITE" id="PS50860">
    <property type="entry name" value="AA_TRNA_LIGASE_II_ALA"/>
    <property type="match status" value="1"/>
</dbReference>
<sequence length="893" mass="96374">MKTAEIKRRYLAHFEANGHTVVPSAPLPAIDDPNLLFINAGMVQFVPYFLGQRTPAFKRAVSVQKCIRTPDIDEVGKTSRHGTFFQMNGNFSFGDYFKEGAIKLAWELSTNPIEQGGFGLDPERIWPTVYLDDDEAFALWKAIGVPESRIVRRGKKDNYWSMGIPGPAGPCSELFYDRGPDYGRDGGPEVDEDRFMEFWNLVFMQYEITDVKSKSEFTVVGDLPQQNIDTGMGLERVASLLQGVDNLYEIDEVRPILARAAEMTGKKYGAKSGHVAGESHPDDVRLRVIADHVRTALMLIGDGITPSNEGRGYVLRRIMRRAIRAIRLLGWQEPALPELLPVARDCMAPSYPELAEEFGRISTYAYAEEDAFLSTLRAGTTILDTALSAAKKAGGTKLSGDQAFQLHDTYGFPIDLTLEIAQEQGLEVDQEGFRRLMADQRTRAKADAAARKTGHADLSAYRSALDEGGPVEFTGYQEVSRESRVRALIGDQGRIEVAGEGDFVELVLDTTPFYAEGGGQQADTGLINVGGGRVEIVDVQQPLPGLIVHKARVVSGEVRTGEAGFAEIDVTRRKAISRSHTATHLIHQTMRAFLGESATQAGSLNAPGRLRFDFNTPGAVSPAVLHDVEQQVNEVLLRDLEVHAFITSQTEARRLGAMALFGEKYGDEVRVVEVGDYARELCGGTHVARSGQLGLVKILNEQSIGSGVRRVEALVGIDAFGFLAKEHLLVSRLAEMFRVPGDQVADRVEQTVTALRDAEKELEKLRAQMVLGGASTLAAQAKDLRGVAFVGTEAPEGAAGNDVRTLAQEIRGKIDAARPAVVAVAARSNGKASLIVAINSAAKGRGLSAADLVKGALSGRGGGNADLAQGGGVPADQVPALLAAVETAVAEAA</sequence>
<dbReference type="InterPro" id="IPR018165">
    <property type="entry name" value="Ala-tRNA-synth_IIc_core"/>
</dbReference>
<dbReference type="PANTHER" id="PTHR11777">
    <property type="entry name" value="ALANYL-TRNA SYNTHETASE"/>
    <property type="match status" value="1"/>
</dbReference>
<dbReference type="Proteomes" id="UP001519654">
    <property type="component" value="Unassembled WGS sequence"/>
</dbReference>
<dbReference type="InterPro" id="IPR018162">
    <property type="entry name" value="Ala-tRNA-ligase_IIc_anticod-bd"/>
</dbReference>
<dbReference type="Pfam" id="PF01411">
    <property type="entry name" value="tRNA-synt_2c"/>
    <property type="match status" value="1"/>
</dbReference>
<evidence type="ECO:0000259" key="12">
    <source>
        <dbReference type="PROSITE" id="PS50860"/>
    </source>
</evidence>
<evidence type="ECO:0000256" key="5">
    <source>
        <dbReference type="ARBA" id="ARBA00022840"/>
    </source>
</evidence>
<dbReference type="InterPro" id="IPR002318">
    <property type="entry name" value="Ala-tRNA-lgiase_IIc"/>
</dbReference>
<evidence type="ECO:0000256" key="3">
    <source>
        <dbReference type="ARBA" id="ARBA00022598"/>
    </source>
</evidence>
<reference evidence="13 14" key="1">
    <citation type="submission" date="2021-06" db="EMBL/GenBank/DDBJ databases">
        <title>Actinoplanes lichenicola sp. nov., and Actinoplanes ovalisporus sp. nov., isolated from lichen in Thailand.</title>
        <authorList>
            <person name="Saeng-In P."/>
            <person name="Kanchanasin P."/>
            <person name="Yuki M."/>
            <person name="Kudo T."/>
            <person name="Ohkuma M."/>
            <person name="Phongsopitanun W."/>
            <person name="Tanasupawat S."/>
        </authorList>
    </citation>
    <scope>NUCLEOTIDE SEQUENCE [LARGE SCALE GENOMIC DNA]</scope>
    <source>
        <strain evidence="13 14">NBRC 110975</strain>
    </source>
</reference>
<proteinExistence type="inferred from homology"/>
<dbReference type="GO" id="GO:0004813">
    <property type="term" value="F:alanine-tRNA ligase activity"/>
    <property type="evidence" value="ECO:0007669"/>
    <property type="project" value="UniProtKB-EC"/>
</dbReference>
<dbReference type="Pfam" id="PF02272">
    <property type="entry name" value="DHHA1"/>
    <property type="match status" value="1"/>
</dbReference>
<evidence type="ECO:0000256" key="4">
    <source>
        <dbReference type="ARBA" id="ARBA00022741"/>
    </source>
</evidence>
<comment type="similarity">
    <text evidence="1 11">Belongs to the class-II aminoacyl-tRNA synthetase family.</text>
</comment>
<comment type="function">
    <text evidence="9 11">Catalyzes the attachment of alanine to tRNA(Ala) in a two-step reaction: alanine is first activated by ATP to form Ala-AMP and then transferred to the acceptor end of tRNA(Ala). Also edits incorrectly charged Ser-tRNA(Ala) and Gly-tRNA(Ala) via its editing domain.</text>
</comment>
<keyword evidence="11" id="KW-0479">Metal-binding</keyword>
<dbReference type="Gene3D" id="6.10.250.550">
    <property type="match status" value="1"/>
</dbReference>
<evidence type="ECO:0000313" key="13">
    <source>
        <dbReference type="EMBL" id="MBU2666719.1"/>
    </source>
</evidence>